<proteinExistence type="predicted"/>
<feature type="transmembrane region" description="Helical" evidence="1">
    <location>
        <begin position="20"/>
        <end position="41"/>
    </location>
</feature>
<dbReference type="Proteomes" id="UP001482186">
    <property type="component" value="Unassembled WGS sequence"/>
</dbReference>
<comment type="caution">
    <text evidence="2">The sequence shown here is derived from an EMBL/GenBank/DDBJ whole genome shotgun (WGS) entry which is preliminary data.</text>
</comment>
<protein>
    <submittedName>
        <fullName evidence="2">Prepilin-type N-terminal cleavage/methylation domain-containing protein</fullName>
    </submittedName>
</protein>
<name>A0ABV1EIR4_9FIRM</name>
<dbReference type="PROSITE" id="PS00409">
    <property type="entry name" value="PROKAR_NTER_METHYL"/>
    <property type="match status" value="1"/>
</dbReference>
<reference evidence="2 3" key="1">
    <citation type="submission" date="2024-04" db="EMBL/GenBank/DDBJ databases">
        <title>Human intestinal bacterial collection.</title>
        <authorList>
            <person name="Pauvert C."/>
            <person name="Hitch T.C.A."/>
            <person name="Clavel T."/>
        </authorList>
    </citation>
    <scope>NUCLEOTIDE SEQUENCE [LARGE SCALE GENOMIC DNA]</scope>
    <source>
        <strain evidence="2 3">CLA-AA-H141</strain>
    </source>
</reference>
<dbReference type="SUPFAM" id="SSF54523">
    <property type="entry name" value="Pili subunits"/>
    <property type="match status" value="1"/>
</dbReference>
<dbReference type="Pfam" id="PF07963">
    <property type="entry name" value="N_methyl"/>
    <property type="match status" value="1"/>
</dbReference>
<keyword evidence="1" id="KW-1133">Transmembrane helix</keyword>
<dbReference type="RefSeq" id="WP_173789233.1">
    <property type="nucleotide sequence ID" value="NZ_JAOQJS010000001.1"/>
</dbReference>
<keyword evidence="3" id="KW-1185">Reference proteome</keyword>
<organism evidence="2 3">
    <name type="scientific">Coprococcus ammoniilyticus</name>
    <dbReference type="NCBI Taxonomy" id="2981785"/>
    <lineage>
        <taxon>Bacteria</taxon>
        <taxon>Bacillati</taxon>
        <taxon>Bacillota</taxon>
        <taxon>Clostridia</taxon>
        <taxon>Lachnospirales</taxon>
        <taxon>Lachnospiraceae</taxon>
        <taxon>Coprococcus</taxon>
    </lineage>
</organism>
<dbReference type="NCBIfam" id="TIGR02532">
    <property type="entry name" value="IV_pilin_GFxxxE"/>
    <property type="match status" value="1"/>
</dbReference>
<evidence type="ECO:0000313" key="3">
    <source>
        <dbReference type="Proteomes" id="UP001482186"/>
    </source>
</evidence>
<keyword evidence="1" id="KW-0812">Transmembrane</keyword>
<sequence>MGRKDRIRLNSKGFSLVELIIVIAIMAVLAGTIAPALIKYLEKSRKTTDMSNATEIEKILVRCFVEGYIDIPEAKRTVGYGAWVMLCNKDKKNAPTPYHNRNFSGVWCGADAGVIVGDVESQGDWNYCTELADLLNEEGININSARSYSRGGDDGWDWIIIQVCYNSEG</sequence>
<dbReference type="Gene3D" id="3.30.700.10">
    <property type="entry name" value="Glycoprotein, Type 4 Pilin"/>
    <property type="match status" value="1"/>
</dbReference>
<gene>
    <name evidence="2" type="ORF">AAAT04_10445</name>
</gene>
<accession>A0ABV1EIR4</accession>
<dbReference type="InterPro" id="IPR012902">
    <property type="entry name" value="N_methyl_site"/>
</dbReference>
<keyword evidence="1" id="KW-0472">Membrane</keyword>
<dbReference type="EMBL" id="JBBNFM010000007">
    <property type="protein sequence ID" value="MEQ2454457.1"/>
    <property type="molecule type" value="Genomic_DNA"/>
</dbReference>
<evidence type="ECO:0000313" key="2">
    <source>
        <dbReference type="EMBL" id="MEQ2454457.1"/>
    </source>
</evidence>
<evidence type="ECO:0000256" key="1">
    <source>
        <dbReference type="SAM" id="Phobius"/>
    </source>
</evidence>
<dbReference type="InterPro" id="IPR045584">
    <property type="entry name" value="Pilin-like"/>
</dbReference>